<reference evidence="2 3" key="1">
    <citation type="submission" date="2023-07" db="EMBL/GenBank/DDBJ databases">
        <title>Comparative genomics of wheat-associated soil bacteria to identify genetic determinants of phenazine resistance.</title>
        <authorList>
            <person name="Mouncey N."/>
        </authorList>
    </citation>
    <scope>NUCLEOTIDE SEQUENCE [LARGE SCALE GENOMIC DNA]</scope>
    <source>
        <strain evidence="2 3">W1I3</strain>
    </source>
</reference>
<feature type="transmembrane region" description="Helical" evidence="1">
    <location>
        <begin position="6"/>
        <end position="31"/>
    </location>
</feature>
<protein>
    <submittedName>
        <fullName evidence="2">Uncharacterized protein</fullName>
    </submittedName>
</protein>
<keyword evidence="1" id="KW-0812">Transmembrane</keyword>
<dbReference type="EMBL" id="JAUSXB010000001">
    <property type="protein sequence ID" value="MDQ0672976.1"/>
    <property type="molecule type" value="Genomic_DNA"/>
</dbReference>
<evidence type="ECO:0000256" key="1">
    <source>
        <dbReference type="SAM" id="Phobius"/>
    </source>
</evidence>
<keyword evidence="3" id="KW-1185">Reference proteome</keyword>
<sequence length="152" mass="16690">MSDVTDWIGAISGAVGAVGASGALLIGAITLRKQIFDTHRAQAMAVTLTVTTDPPVDGEPGPKTLEIRNDSSLPIYQVFLGYYFPSAREEVFYQLVLPAHERMVCKVPDTGGRLVARFRDAAGSGWTRYTYGELSPRYAEPEIKGRYEFRSD</sequence>
<name>A0ABU0PG83_9MICC</name>
<comment type="caution">
    <text evidence="2">The sequence shown here is derived from an EMBL/GenBank/DDBJ whole genome shotgun (WGS) entry which is preliminary data.</text>
</comment>
<evidence type="ECO:0000313" key="2">
    <source>
        <dbReference type="EMBL" id="MDQ0672976.1"/>
    </source>
</evidence>
<accession>A0ABU0PG83</accession>
<gene>
    <name evidence="2" type="ORF">QFZ36_000537</name>
</gene>
<keyword evidence="1" id="KW-1133">Transmembrane helix</keyword>
<dbReference type="Proteomes" id="UP001236806">
    <property type="component" value="Unassembled WGS sequence"/>
</dbReference>
<evidence type="ECO:0000313" key="3">
    <source>
        <dbReference type="Proteomes" id="UP001236806"/>
    </source>
</evidence>
<organism evidence="2 3">
    <name type="scientific">Pseudarthrobacter siccitolerans</name>
    <dbReference type="NCBI Taxonomy" id="861266"/>
    <lineage>
        <taxon>Bacteria</taxon>
        <taxon>Bacillati</taxon>
        <taxon>Actinomycetota</taxon>
        <taxon>Actinomycetes</taxon>
        <taxon>Micrococcales</taxon>
        <taxon>Micrococcaceae</taxon>
        <taxon>Pseudarthrobacter</taxon>
    </lineage>
</organism>
<proteinExistence type="predicted"/>
<keyword evidence="1" id="KW-0472">Membrane</keyword>